<evidence type="ECO:0000313" key="1">
    <source>
        <dbReference type="EMBL" id="KAE8098683.1"/>
    </source>
</evidence>
<name>A0A5N6RI16_9ROSI</name>
<accession>A0A5N6RI16</accession>
<gene>
    <name evidence="1" type="ORF">FH972_016727</name>
</gene>
<reference evidence="1 2" key="1">
    <citation type="submission" date="2019-06" db="EMBL/GenBank/DDBJ databases">
        <title>A chromosomal-level reference genome of Carpinus fangiana (Coryloideae, Betulaceae).</title>
        <authorList>
            <person name="Yang X."/>
            <person name="Wang Z."/>
            <person name="Zhang L."/>
            <person name="Hao G."/>
            <person name="Liu J."/>
            <person name="Yang Y."/>
        </authorList>
    </citation>
    <scope>NUCLEOTIDE SEQUENCE [LARGE SCALE GENOMIC DNA]</scope>
    <source>
        <strain evidence="1">Cfa_2016G</strain>
        <tissue evidence="1">Leaf</tissue>
    </source>
</reference>
<dbReference type="AlphaFoldDB" id="A0A5N6RI16"/>
<evidence type="ECO:0000313" key="2">
    <source>
        <dbReference type="Proteomes" id="UP000327013"/>
    </source>
</evidence>
<dbReference type="Proteomes" id="UP000327013">
    <property type="component" value="Chromosome 7"/>
</dbReference>
<organism evidence="1 2">
    <name type="scientific">Carpinus fangiana</name>
    <dbReference type="NCBI Taxonomy" id="176857"/>
    <lineage>
        <taxon>Eukaryota</taxon>
        <taxon>Viridiplantae</taxon>
        <taxon>Streptophyta</taxon>
        <taxon>Embryophyta</taxon>
        <taxon>Tracheophyta</taxon>
        <taxon>Spermatophyta</taxon>
        <taxon>Magnoliopsida</taxon>
        <taxon>eudicotyledons</taxon>
        <taxon>Gunneridae</taxon>
        <taxon>Pentapetalae</taxon>
        <taxon>rosids</taxon>
        <taxon>fabids</taxon>
        <taxon>Fagales</taxon>
        <taxon>Betulaceae</taxon>
        <taxon>Carpinus</taxon>
    </lineage>
</organism>
<protein>
    <submittedName>
        <fullName evidence="1">Uncharacterized protein</fullName>
    </submittedName>
</protein>
<sequence>MGMEIGCKEGWESGTIIAMGSLTSGKLTPLNRRGLTTPYTENAYLSFAQWRWENPPCSLIVVFRLIVLVKYVLGYCYRLKCWCV</sequence>
<proteinExistence type="predicted"/>
<keyword evidence="2" id="KW-1185">Reference proteome</keyword>
<dbReference type="EMBL" id="CM017327">
    <property type="protein sequence ID" value="KAE8098683.1"/>
    <property type="molecule type" value="Genomic_DNA"/>
</dbReference>